<keyword evidence="10 12" id="KW-0472">Membrane</keyword>
<keyword evidence="9 12" id="KW-1133">Transmembrane helix</keyword>
<dbReference type="Proteomes" id="UP000009328">
    <property type="component" value="Unassembled WGS sequence"/>
</dbReference>
<feature type="transmembrane region" description="Helical" evidence="12">
    <location>
        <begin position="282"/>
        <end position="305"/>
    </location>
</feature>
<organism evidence="13 14">
    <name type="scientific">Wickerhamomyces ciferrii (strain ATCC 14091 / BCRC 22168 / CBS 111 / JCM 3599 / NBRC 0793 / NRRL Y-1031 F-60-10)</name>
    <name type="common">Yeast</name>
    <name type="synonym">Pichia ciferrii</name>
    <dbReference type="NCBI Taxonomy" id="1206466"/>
    <lineage>
        <taxon>Eukaryota</taxon>
        <taxon>Fungi</taxon>
        <taxon>Dikarya</taxon>
        <taxon>Ascomycota</taxon>
        <taxon>Saccharomycotina</taxon>
        <taxon>Saccharomycetes</taxon>
        <taxon>Phaffomycetales</taxon>
        <taxon>Wickerhamomycetaceae</taxon>
        <taxon>Wickerhamomyces</taxon>
    </lineage>
</organism>
<feature type="transmembrane region" description="Helical" evidence="12">
    <location>
        <begin position="194"/>
        <end position="219"/>
    </location>
</feature>
<evidence type="ECO:0000256" key="5">
    <source>
        <dbReference type="ARBA" id="ARBA00022676"/>
    </source>
</evidence>
<dbReference type="GO" id="GO:0006506">
    <property type="term" value="P:GPI anchor biosynthetic process"/>
    <property type="evidence" value="ECO:0007669"/>
    <property type="project" value="UniProtKB-UniPathway"/>
</dbReference>
<dbReference type="PANTHER" id="PTHR22760">
    <property type="entry name" value="GLYCOSYLTRANSFERASE"/>
    <property type="match status" value="1"/>
</dbReference>
<evidence type="ECO:0000256" key="7">
    <source>
        <dbReference type="ARBA" id="ARBA00022692"/>
    </source>
</evidence>
<evidence type="ECO:0000256" key="8">
    <source>
        <dbReference type="ARBA" id="ARBA00022824"/>
    </source>
</evidence>
<comment type="function">
    <text evidence="11">Mannosyltransferase involved in glycosylphosphatidylinositol-anchor biosynthesis. Transfers the third mannose to Man2-GlcN-acyl-PI during GPI precursor assembly.</text>
</comment>
<dbReference type="InterPro" id="IPR005599">
    <property type="entry name" value="GPI_mannosylTrfase"/>
</dbReference>
<evidence type="ECO:0000256" key="1">
    <source>
        <dbReference type="ARBA" id="ARBA00004477"/>
    </source>
</evidence>
<keyword evidence="7 12" id="KW-0812">Transmembrane</keyword>
<dbReference type="GO" id="GO:0005789">
    <property type="term" value="C:endoplasmic reticulum membrane"/>
    <property type="evidence" value="ECO:0007669"/>
    <property type="project" value="UniProtKB-SubCell"/>
</dbReference>
<evidence type="ECO:0000256" key="11">
    <source>
        <dbReference type="ARBA" id="ARBA00024708"/>
    </source>
</evidence>
<feature type="transmembrane region" description="Helical" evidence="12">
    <location>
        <begin position="119"/>
        <end position="136"/>
    </location>
</feature>
<feature type="transmembrane region" description="Helical" evidence="12">
    <location>
        <begin position="312"/>
        <end position="328"/>
    </location>
</feature>
<sequence length="542" mass="63724">MSDPINETQQESLSKEDSKEAIKRLSQEQLPKGLILPYLIFIRIINAFTINTFFQADEYWQSLEPAHEFVYGYGYLTWEWRTGLRSFIHPLIFSGLYQISELLGLGDFGVLIMPKLGQAIIAGIGEYFLYTFIYSVTKNEKIARWGLLISITSAFNWYIITRTFSNSLELTLTSIALAYWNWDNEINWGKIQVSLIFSAISCVIRPTNGIIWIYLSIWFAFSKKLSQTVKLFLHAFVIGSIIFGINTLIDYWYYGSLTIPIWNFINFNVTTSLSKFYGIAPWHFHIFQSLPIILMTALPIFIYGLKVYPKSQLKWLLVLIIGVFSFIDHKEFRFIYPFQPIIFLITAYGGFHLNLHHPILVKYSIYLIIIINTLISLFFTQWHERGVIDVIEYLKNDPDVESIGFLTPCHSTPWQSYLHRPDLVNSTWFLTCEPPLHLLNSDNSSKEVESYMDESDIFYEDPNKFLFQNFPPVFNKKLRSPGKEYKYEWPTHLVVFQDLEPIITSYIKDSPYQECARFFNTYSHWDDRRRGDVIVYCKWPWE</sequence>
<evidence type="ECO:0000256" key="10">
    <source>
        <dbReference type="ARBA" id="ARBA00023136"/>
    </source>
</evidence>
<proteinExistence type="inferred from homology"/>
<feature type="transmembrane region" description="Helical" evidence="12">
    <location>
        <begin position="142"/>
        <end position="160"/>
    </location>
</feature>
<comment type="caution">
    <text evidence="13">The sequence shown here is derived from an EMBL/GenBank/DDBJ whole genome shotgun (WGS) entry which is preliminary data.</text>
</comment>
<comment type="pathway">
    <text evidence="2">Glycolipid biosynthesis; glycosylphosphatidylinositol-anchor biosynthesis.</text>
</comment>
<keyword evidence="5 12" id="KW-0328">Glycosyltransferase</keyword>
<dbReference type="GO" id="GO:0000026">
    <property type="term" value="F:alpha-1,2-mannosyltransferase activity"/>
    <property type="evidence" value="ECO:0007669"/>
    <property type="project" value="TreeGrafter"/>
</dbReference>
<evidence type="ECO:0000256" key="2">
    <source>
        <dbReference type="ARBA" id="ARBA00004687"/>
    </source>
</evidence>
<dbReference type="EMBL" id="CAIF01000015">
    <property type="protein sequence ID" value="CCH41303.1"/>
    <property type="molecule type" value="Genomic_DNA"/>
</dbReference>
<feature type="transmembrane region" description="Helical" evidence="12">
    <location>
        <begin position="363"/>
        <end position="382"/>
    </location>
</feature>
<comment type="similarity">
    <text evidence="3">Belongs to the glycosyltransferase 22 family. PIGB subfamily.</text>
</comment>
<dbReference type="HOGENOM" id="CLU_012353_2_0_1"/>
<comment type="subcellular location">
    <subcellularLocation>
        <location evidence="1 12">Endoplasmic reticulum membrane</location>
        <topology evidence="1 12">Multi-pass membrane protein</topology>
    </subcellularLocation>
</comment>
<feature type="transmembrane region" description="Helical" evidence="12">
    <location>
        <begin position="33"/>
        <end position="54"/>
    </location>
</feature>
<evidence type="ECO:0000313" key="14">
    <source>
        <dbReference type="Proteomes" id="UP000009328"/>
    </source>
</evidence>
<name>K0KJP1_WICCF</name>
<evidence type="ECO:0000256" key="6">
    <source>
        <dbReference type="ARBA" id="ARBA00022679"/>
    </source>
</evidence>
<dbReference type="eggNOG" id="KOG1771">
    <property type="taxonomic scope" value="Eukaryota"/>
</dbReference>
<keyword evidence="6 13" id="KW-0808">Transferase</keyword>
<evidence type="ECO:0000256" key="3">
    <source>
        <dbReference type="ARBA" id="ARBA00006065"/>
    </source>
</evidence>
<protein>
    <recommendedName>
        <fullName evidence="12">Mannosyltransferase</fullName>
        <ecNumber evidence="12">2.4.1.-</ecNumber>
    </recommendedName>
</protein>
<gene>
    <name evidence="13" type="ORF">BN7_840</name>
</gene>
<evidence type="ECO:0000256" key="4">
    <source>
        <dbReference type="ARBA" id="ARBA00022502"/>
    </source>
</evidence>
<evidence type="ECO:0000256" key="9">
    <source>
        <dbReference type="ARBA" id="ARBA00022989"/>
    </source>
</evidence>
<keyword evidence="14" id="KW-1185">Reference proteome</keyword>
<evidence type="ECO:0000256" key="12">
    <source>
        <dbReference type="RuleBase" id="RU363075"/>
    </source>
</evidence>
<dbReference type="EC" id="2.4.1.-" evidence="12"/>
<keyword evidence="8 12" id="KW-0256">Endoplasmic reticulum</keyword>
<feature type="transmembrane region" description="Helical" evidence="12">
    <location>
        <begin position="334"/>
        <end position="351"/>
    </location>
</feature>
<keyword evidence="4" id="KW-0337">GPI-anchor biosynthesis</keyword>
<dbReference type="UniPathway" id="UPA00196"/>
<dbReference type="Pfam" id="PF03901">
    <property type="entry name" value="Glyco_transf_22"/>
    <property type="match status" value="1"/>
</dbReference>
<feature type="transmembrane region" description="Helical" evidence="12">
    <location>
        <begin position="231"/>
        <end position="254"/>
    </location>
</feature>
<evidence type="ECO:0000313" key="13">
    <source>
        <dbReference type="EMBL" id="CCH41303.1"/>
    </source>
</evidence>
<dbReference type="AlphaFoldDB" id="K0KJP1"/>
<dbReference type="InParanoid" id="K0KJP1"/>
<dbReference type="STRING" id="1206466.K0KJP1"/>
<reference evidence="13 14" key="1">
    <citation type="journal article" date="2012" name="Eukaryot. Cell">
        <title>Draft genome sequence of Wickerhamomyces ciferrii NRRL Y-1031 F-60-10.</title>
        <authorList>
            <person name="Schneider J."/>
            <person name="Andrea H."/>
            <person name="Blom J."/>
            <person name="Jaenicke S."/>
            <person name="Ruckert C."/>
            <person name="Schorsch C."/>
            <person name="Szczepanowski R."/>
            <person name="Farwick M."/>
            <person name="Goesmann A."/>
            <person name="Puhler A."/>
            <person name="Schaffer S."/>
            <person name="Tauch A."/>
            <person name="Kohler T."/>
            <person name="Brinkrolf K."/>
        </authorList>
    </citation>
    <scope>NUCLEOTIDE SEQUENCE [LARGE SCALE GENOMIC DNA]</scope>
    <source>
        <strain evidence="14">ATCC 14091 / BCRC 22168 / CBS 111 / JCM 3599 / NBRC 0793 / NRRL Y-1031 F-60-10</strain>
    </source>
</reference>
<accession>K0KJP1</accession>
<dbReference type="FunCoup" id="K0KJP1">
    <property type="interactions" value="861"/>
</dbReference>
<dbReference type="PANTHER" id="PTHR22760:SF4">
    <property type="entry name" value="GPI MANNOSYLTRANSFERASE 3"/>
    <property type="match status" value="1"/>
</dbReference>